<gene>
    <name evidence="2" type="ORF">B0H17DRAFT_1210803</name>
</gene>
<evidence type="ECO:0000313" key="3">
    <source>
        <dbReference type="Proteomes" id="UP001221757"/>
    </source>
</evidence>
<organism evidence="2 3">
    <name type="scientific">Mycena rosella</name>
    <name type="common">Pink bonnet</name>
    <name type="synonym">Agaricus rosellus</name>
    <dbReference type="NCBI Taxonomy" id="1033263"/>
    <lineage>
        <taxon>Eukaryota</taxon>
        <taxon>Fungi</taxon>
        <taxon>Dikarya</taxon>
        <taxon>Basidiomycota</taxon>
        <taxon>Agaricomycotina</taxon>
        <taxon>Agaricomycetes</taxon>
        <taxon>Agaricomycetidae</taxon>
        <taxon>Agaricales</taxon>
        <taxon>Marasmiineae</taxon>
        <taxon>Mycenaceae</taxon>
        <taxon>Mycena</taxon>
    </lineage>
</organism>
<feature type="compositionally biased region" description="Acidic residues" evidence="1">
    <location>
        <begin position="55"/>
        <end position="74"/>
    </location>
</feature>
<accession>A0AAD7G493</accession>
<sequence length="564" mass="64140">MPAGSVALPSGSSLPVLGTYQAPPSPSPSTRRTTIEEVPNEEDPPFRPVSPIFEDNNDDLPDLEPADFTDDEDDPRPRKKPMTEDPKTFWKTRAYLDAVDANFVPPRSPPPQAEDVEMPPVDSAASTSYSSSTSASLPAKNPWSFHFSGDSDYDGDSGEEDTPDFDDNNLSDAESEEEASPEPQPEIQRTPPTIEEAREALKALARILRPPHDSGAGYKDPKLDLLTRTRYKWLKSFLHIYSSDNRPIGNRDAKAARWMAASLEAAHAAQKGPWLAQRLREWARYGTWNHTLLEDEDVAAEIALHLQSIGKYVKAMDIVHFIDSRPDLKQKIKRKKEISLAMAQRWMKRMGYRWMKNPSGQFVDGHERDNIVYYCQTEFLPAFTRLEYQTRKWTLDNLDLIRTLPENQVNYTMGPFIRKSGTASQGRGRITDGFGLRSKDKSDATRVLFKAGKNWEGYFTNEDILKQTRHAMDILQHDYPDEKHVFVFDNATTHTKRADDALSARNMPRFTPKEGKPNWLLTVNKFDANGKRVYTQSGQLAKTKVPMRDFPAWHPRGGISREWQ</sequence>
<dbReference type="PANTHER" id="PTHR35871:SF1">
    <property type="entry name" value="CXC1-LIKE CYSTEINE CLUSTER ASSOCIATED WITH KDZ TRANSPOSASES DOMAIN-CONTAINING PROTEIN"/>
    <property type="match status" value="1"/>
</dbReference>
<dbReference type="AlphaFoldDB" id="A0AAD7G493"/>
<evidence type="ECO:0000313" key="2">
    <source>
        <dbReference type="EMBL" id="KAJ7665798.1"/>
    </source>
</evidence>
<feature type="compositionally biased region" description="Acidic residues" evidence="1">
    <location>
        <begin position="151"/>
        <end position="180"/>
    </location>
</feature>
<reference evidence="2" key="1">
    <citation type="submission" date="2023-03" db="EMBL/GenBank/DDBJ databases">
        <title>Massive genome expansion in bonnet fungi (Mycena s.s.) driven by repeated elements and novel gene families across ecological guilds.</title>
        <authorList>
            <consortium name="Lawrence Berkeley National Laboratory"/>
            <person name="Harder C.B."/>
            <person name="Miyauchi S."/>
            <person name="Viragh M."/>
            <person name="Kuo A."/>
            <person name="Thoen E."/>
            <person name="Andreopoulos B."/>
            <person name="Lu D."/>
            <person name="Skrede I."/>
            <person name="Drula E."/>
            <person name="Henrissat B."/>
            <person name="Morin E."/>
            <person name="Kohler A."/>
            <person name="Barry K."/>
            <person name="LaButti K."/>
            <person name="Morin E."/>
            <person name="Salamov A."/>
            <person name="Lipzen A."/>
            <person name="Mereny Z."/>
            <person name="Hegedus B."/>
            <person name="Baldrian P."/>
            <person name="Stursova M."/>
            <person name="Weitz H."/>
            <person name="Taylor A."/>
            <person name="Grigoriev I.V."/>
            <person name="Nagy L.G."/>
            <person name="Martin F."/>
            <person name="Kauserud H."/>
        </authorList>
    </citation>
    <scope>NUCLEOTIDE SEQUENCE</scope>
    <source>
        <strain evidence="2">CBHHK067</strain>
    </source>
</reference>
<proteinExistence type="predicted"/>
<protein>
    <submittedName>
        <fullName evidence="2">Uncharacterized protein</fullName>
    </submittedName>
</protein>
<keyword evidence="3" id="KW-1185">Reference proteome</keyword>
<evidence type="ECO:0000256" key="1">
    <source>
        <dbReference type="SAM" id="MobiDB-lite"/>
    </source>
</evidence>
<dbReference type="PANTHER" id="PTHR35871">
    <property type="entry name" value="EXPRESSED PROTEIN"/>
    <property type="match status" value="1"/>
</dbReference>
<feature type="region of interest" description="Disordered" evidence="1">
    <location>
        <begin position="1"/>
        <end position="192"/>
    </location>
</feature>
<comment type="caution">
    <text evidence="2">The sequence shown here is derived from an EMBL/GenBank/DDBJ whole genome shotgun (WGS) entry which is preliminary data.</text>
</comment>
<dbReference type="EMBL" id="JARKIE010000212">
    <property type="protein sequence ID" value="KAJ7665798.1"/>
    <property type="molecule type" value="Genomic_DNA"/>
</dbReference>
<dbReference type="Proteomes" id="UP001221757">
    <property type="component" value="Unassembled WGS sequence"/>
</dbReference>
<name>A0AAD7G493_MYCRO</name>
<feature type="compositionally biased region" description="Low complexity" evidence="1">
    <location>
        <begin position="123"/>
        <end position="136"/>
    </location>
</feature>